<dbReference type="EMBL" id="JXTB01000628">
    <property type="protein sequence ID" value="PON35093.1"/>
    <property type="molecule type" value="Genomic_DNA"/>
</dbReference>
<comment type="caution">
    <text evidence="1">The sequence shown here is derived from an EMBL/GenBank/DDBJ whole genome shotgun (WGS) entry which is preliminary data.</text>
</comment>
<dbReference type="Proteomes" id="UP000237105">
    <property type="component" value="Unassembled WGS sequence"/>
</dbReference>
<sequence length="74" mass="8760">MVTTGMITGGLSFLNLSRQKMRTHFKLFKIIGQSGKILSKLDKAYERPRDAQCLDNIRKLEKEWDKLLWLQEEY</sequence>
<keyword evidence="2" id="KW-1185">Reference proteome</keyword>
<proteinExistence type="predicted"/>
<evidence type="ECO:0000313" key="1">
    <source>
        <dbReference type="EMBL" id="PON35093.1"/>
    </source>
</evidence>
<protein>
    <submittedName>
        <fullName evidence="1">Uncharacterized protein</fullName>
    </submittedName>
</protein>
<accession>A0A2P5AEY8</accession>
<dbReference type="AlphaFoldDB" id="A0A2P5AEY8"/>
<organism evidence="1 2">
    <name type="scientific">Parasponia andersonii</name>
    <name type="common">Sponia andersonii</name>
    <dbReference type="NCBI Taxonomy" id="3476"/>
    <lineage>
        <taxon>Eukaryota</taxon>
        <taxon>Viridiplantae</taxon>
        <taxon>Streptophyta</taxon>
        <taxon>Embryophyta</taxon>
        <taxon>Tracheophyta</taxon>
        <taxon>Spermatophyta</taxon>
        <taxon>Magnoliopsida</taxon>
        <taxon>eudicotyledons</taxon>
        <taxon>Gunneridae</taxon>
        <taxon>Pentapetalae</taxon>
        <taxon>rosids</taxon>
        <taxon>fabids</taxon>
        <taxon>Rosales</taxon>
        <taxon>Cannabaceae</taxon>
        <taxon>Parasponia</taxon>
    </lineage>
</organism>
<gene>
    <name evidence="1" type="ORF">PanWU01x14_339090</name>
</gene>
<name>A0A2P5AEY8_PARAD</name>
<evidence type="ECO:0000313" key="2">
    <source>
        <dbReference type="Proteomes" id="UP000237105"/>
    </source>
</evidence>
<reference evidence="2" key="1">
    <citation type="submission" date="2016-06" db="EMBL/GenBank/DDBJ databases">
        <title>Parallel loss of symbiosis genes in relatives of nitrogen-fixing non-legume Parasponia.</title>
        <authorList>
            <person name="Van Velzen R."/>
            <person name="Holmer R."/>
            <person name="Bu F."/>
            <person name="Rutten L."/>
            <person name="Van Zeijl A."/>
            <person name="Liu W."/>
            <person name="Santuari L."/>
            <person name="Cao Q."/>
            <person name="Sharma T."/>
            <person name="Shen D."/>
            <person name="Roswanjaya Y."/>
            <person name="Wardhani T."/>
            <person name="Kalhor M.S."/>
            <person name="Jansen J."/>
            <person name="Van den Hoogen J."/>
            <person name="Gungor B."/>
            <person name="Hartog M."/>
            <person name="Hontelez J."/>
            <person name="Verver J."/>
            <person name="Yang W.-C."/>
            <person name="Schijlen E."/>
            <person name="Repin R."/>
            <person name="Schilthuizen M."/>
            <person name="Schranz E."/>
            <person name="Heidstra R."/>
            <person name="Miyata K."/>
            <person name="Fedorova E."/>
            <person name="Kohlen W."/>
            <person name="Bisseling T."/>
            <person name="Smit S."/>
            <person name="Geurts R."/>
        </authorList>
    </citation>
    <scope>NUCLEOTIDE SEQUENCE [LARGE SCALE GENOMIC DNA]</scope>
    <source>
        <strain evidence="2">cv. WU1-14</strain>
    </source>
</reference>